<name>A0AA41XK53_9MICO</name>
<proteinExistence type="predicted"/>
<reference evidence="1" key="1">
    <citation type="submission" date="2022-08" db="EMBL/GenBank/DDBJ databases">
        <authorList>
            <person name="Deng Y."/>
            <person name="Han X.-F."/>
            <person name="Zhang Y.-Q."/>
        </authorList>
    </citation>
    <scope>NUCLEOTIDE SEQUENCE</scope>
    <source>
        <strain evidence="1">CPCC 203407</strain>
    </source>
</reference>
<evidence type="ECO:0000313" key="1">
    <source>
        <dbReference type="EMBL" id="MCS5727773.1"/>
    </source>
</evidence>
<keyword evidence="2" id="KW-1185">Reference proteome</keyword>
<evidence type="ECO:0000313" key="2">
    <source>
        <dbReference type="Proteomes" id="UP001165587"/>
    </source>
</evidence>
<accession>A0AA41XK53</accession>
<dbReference type="Pfam" id="PF13563">
    <property type="entry name" value="2_5_RNA_ligase2"/>
    <property type="match status" value="1"/>
</dbReference>
<dbReference type="Proteomes" id="UP001165587">
    <property type="component" value="Unassembled WGS sequence"/>
</dbReference>
<dbReference type="InterPro" id="IPR009097">
    <property type="entry name" value="Cyclic_Pdiesterase"/>
</dbReference>
<sequence>MTDAPRQPVVSLELLLDPVTEMRVMAEWEALAGAGLSSLAAHTAASNRPHITLLVRSGLTSPAPEALAAAIALPLPVELGAPLLFGAGDRRVLVRSVVPSPALLHLHSVVHDLAGPGDDAPHTRPAQWTPHVTLARRLRLDTLPQALRLLDDTAERAADAGAVASSGAADSGSSATALRRWDAASATVTHLL</sequence>
<dbReference type="EMBL" id="JANLCK010000014">
    <property type="protein sequence ID" value="MCS5727773.1"/>
    <property type="molecule type" value="Genomic_DNA"/>
</dbReference>
<protein>
    <submittedName>
        <fullName evidence="1">2'-5' RNA ligase family protein</fullName>
    </submittedName>
</protein>
<gene>
    <name evidence="1" type="ORF">N1028_17900</name>
</gene>
<dbReference type="RefSeq" id="WP_259530813.1">
    <property type="nucleotide sequence ID" value="NZ_JANLCK010000014.1"/>
</dbReference>
<dbReference type="Gene3D" id="3.90.1140.10">
    <property type="entry name" value="Cyclic phosphodiesterase"/>
    <property type="match status" value="1"/>
</dbReference>
<comment type="caution">
    <text evidence="1">The sequence shown here is derived from an EMBL/GenBank/DDBJ whole genome shotgun (WGS) entry which is preliminary data.</text>
</comment>
<dbReference type="GO" id="GO:0016874">
    <property type="term" value="F:ligase activity"/>
    <property type="evidence" value="ECO:0007669"/>
    <property type="project" value="UniProtKB-KW"/>
</dbReference>
<dbReference type="AlphaFoldDB" id="A0AA41XK53"/>
<organism evidence="1 2">
    <name type="scientific">Herbiconiux oxytropis</name>
    <dbReference type="NCBI Taxonomy" id="2970915"/>
    <lineage>
        <taxon>Bacteria</taxon>
        <taxon>Bacillati</taxon>
        <taxon>Actinomycetota</taxon>
        <taxon>Actinomycetes</taxon>
        <taxon>Micrococcales</taxon>
        <taxon>Microbacteriaceae</taxon>
        <taxon>Herbiconiux</taxon>
    </lineage>
</organism>
<dbReference type="SUPFAM" id="SSF55144">
    <property type="entry name" value="LigT-like"/>
    <property type="match status" value="1"/>
</dbReference>
<keyword evidence="1" id="KW-0436">Ligase</keyword>